<dbReference type="Proteomes" id="UP000198888">
    <property type="component" value="Unassembled WGS sequence"/>
</dbReference>
<dbReference type="InterPro" id="IPR006311">
    <property type="entry name" value="TAT_signal"/>
</dbReference>
<dbReference type="KEGG" id="hae:halTADL_1321"/>
<feature type="compositionally biased region" description="Basic and acidic residues" evidence="1">
    <location>
        <begin position="45"/>
        <end position="55"/>
    </location>
</feature>
<organism evidence="2 3">
    <name type="scientific">Halohasta litchfieldiae</name>
    <dbReference type="NCBI Taxonomy" id="1073996"/>
    <lineage>
        <taxon>Archaea</taxon>
        <taxon>Methanobacteriati</taxon>
        <taxon>Methanobacteriota</taxon>
        <taxon>Stenosarchaea group</taxon>
        <taxon>Halobacteria</taxon>
        <taxon>Halobacteriales</taxon>
        <taxon>Haloferacaceae</taxon>
        <taxon>Halohasta</taxon>
    </lineage>
</organism>
<dbReference type="PROSITE" id="PS51318">
    <property type="entry name" value="TAT"/>
    <property type="match status" value="1"/>
</dbReference>
<dbReference type="AlphaFoldDB" id="A0A1H6X2W8"/>
<accession>A0A1H6X2W8</accession>
<gene>
    <name evidence="2" type="ORF">SAMN05444271_13334</name>
</gene>
<dbReference type="STRING" id="1073996.SAMN05444271_13334"/>
<feature type="compositionally biased region" description="Polar residues" evidence="1">
    <location>
        <begin position="68"/>
        <end position="78"/>
    </location>
</feature>
<name>A0A1H6X2W8_9EURY</name>
<dbReference type="EMBL" id="FNYR01000033">
    <property type="protein sequence ID" value="SEJ23449.1"/>
    <property type="molecule type" value="Genomic_DNA"/>
</dbReference>
<reference evidence="2 3" key="1">
    <citation type="submission" date="2016-10" db="EMBL/GenBank/DDBJ databases">
        <authorList>
            <person name="de Groot N.N."/>
        </authorList>
    </citation>
    <scope>NUCLEOTIDE SEQUENCE [LARGE SCALE GENOMIC DNA]</scope>
    <source>
        <strain evidence="2 3">DSM 22187</strain>
    </source>
</reference>
<proteinExistence type="predicted"/>
<accession>A0A2H4Q145</accession>
<evidence type="ECO:0000256" key="1">
    <source>
        <dbReference type="SAM" id="MobiDB-lite"/>
    </source>
</evidence>
<protein>
    <submittedName>
        <fullName evidence="2">Uncharacterized protein</fullName>
    </submittedName>
</protein>
<feature type="region of interest" description="Disordered" evidence="1">
    <location>
        <begin position="37"/>
        <end position="83"/>
    </location>
</feature>
<keyword evidence="3" id="KW-1185">Reference proteome</keyword>
<evidence type="ECO:0000313" key="2">
    <source>
        <dbReference type="EMBL" id="SEJ23449.1"/>
    </source>
</evidence>
<evidence type="ECO:0000313" key="3">
    <source>
        <dbReference type="Proteomes" id="UP000198888"/>
    </source>
</evidence>
<sequence>MVFSPDSTFTGSSRRRVLRQTGAMIAGGSVLTLAGCTESTASDETQQRTEVRSFERDEESIDEPAPAGQSSLSGTSVPNEPPDWIETNMTYQGWYDTTLYNESIGWDFDSDYFYVRNRGLFNIRATTPDDVTNTHVYATSIEYSNYLEGELHIEAVGSNAFLTVSLPDANGYEIWISGTLQIEKYWIGLF</sequence>